<accession>A0A4P2VPH9</accession>
<name>A0A4P2VPH9_FLUSA</name>
<protein>
    <submittedName>
        <fullName evidence="2">Uncharacterized protein</fullName>
    </submittedName>
</protein>
<keyword evidence="1" id="KW-0812">Transmembrane</keyword>
<dbReference type="Proteomes" id="UP000291236">
    <property type="component" value="Chromosome"/>
</dbReference>
<reference evidence="2 3" key="1">
    <citation type="submission" date="2018-12" db="EMBL/GenBank/DDBJ databases">
        <title>Rubrispira sanarue gen. nov., sp., nov., a member of the order Silvanigrellales, isolated from a brackish lake in Hamamatsu Japan.</title>
        <authorList>
            <person name="Maejima Y."/>
            <person name="Iino T."/>
            <person name="Muraguchi Y."/>
            <person name="Fukuda K."/>
            <person name="Nojiri H."/>
            <person name="Ohkuma M."/>
            <person name="Moriuchi R."/>
            <person name="Dohra H."/>
            <person name="Kimbara K."/>
            <person name="Shintani M."/>
        </authorList>
    </citation>
    <scope>NUCLEOTIDE SEQUENCE [LARGE SCALE GENOMIC DNA]</scope>
    <source>
        <strain evidence="2 3">RF1110005</strain>
    </source>
</reference>
<keyword evidence="3" id="KW-1185">Reference proteome</keyword>
<evidence type="ECO:0000313" key="3">
    <source>
        <dbReference type="Proteomes" id="UP000291236"/>
    </source>
</evidence>
<evidence type="ECO:0000313" key="2">
    <source>
        <dbReference type="EMBL" id="BBH54100.1"/>
    </source>
</evidence>
<feature type="transmembrane region" description="Helical" evidence="1">
    <location>
        <begin position="12"/>
        <end position="39"/>
    </location>
</feature>
<dbReference type="AlphaFoldDB" id="A0A4P2VPH9"/>
<proteinExistence type="predicted"/>
<dbReference type="EMBL" id="AP019368">
    <property type="protein sequence ID" value="BBH54100.1"/>
    <property type="molecule type" value="Genomic_DNA"/>
</dbReference>
<organism evidence="2 3">
    <name type="scientific">Fluviispira sanaruensis</name>
    <dbReference type="NCBI Taxonomy" id="2493639"/>
    <lineage>
        <taxon>Bacteria</taxon>
        <taxon>Pseudomonadati</taxon>
        <taxon>Bdellovibrionota</taxon>
        <taxon>Oligoflexia</taxon>
        <taxon>Silvanigrellales</taxon>
        <taxon>Silvanigrellaceae</taxon>
        <taxon>Fluviispira</taxon>
    </lineage>
</organism>
<gene>
    <name evidence="2" type="ORF">JCM31447_25570</name>
</gene>
<evidence type="ECO:0000256" key="1">
    <source>
        <dbReference type="SAM" id="Phobius"/>
    </source>
</evidence>
<keyword evidence="1" id="KW-1133">Transmembrane helix</keyword>
<dbReference type="KEGG" id="sbf:JCM31447_25570"/>
<sequence>MTLIKSKFLETFSIPEINLCCSAGTAEAVFLTLLFIFLIRKPMRKIPNKAMIDSFQVVININNKTHIHCNKDDNKEILDDIKEEALGKSSDILKLTSEALFILFEDLNSIS</sequence>
<keyword evidence="1" id="KW-0472">Membrane</keyword>